<dbReference type="AlphaFoldDB" id="A0A7D7R1J8"/>
<dbReference type="Pfam" id="PF02470">
    <property type="entry name" value="MlaD"/>
    <property type="match status" value="1"/>
</dbReference>
<accession>A0A7D7R1J8</accession>
<proteinExistence type="predicted"/>
<keyword evidence="1" id="KW-0732">Signal</keyword>
<name>A0A7D7R1J8_9ACTN</name>
<dbReference type="Proteomes" id="UP000515663">
    <property type="component" value="Chromosome"/>
</dbReference>
<dbReference type="InterPro" id="IPR003399">
    <property type="entry name" value="Mce/MlaD"/>
</dbReference>
<feature type="signal peptide" evidence="1">
    <location>
        <begin position="1"/>
        <end position="24"/>
    </location>
</feature>
<feature type="chain" id="PRO_5038560499" evidence="1">
    <location>
        <begin position="25"/>
        <end position="336"/>
    </location>
</feature>
<dbReference type="EMBL" id="CP059491">
    <property type="protein sequence ID" value="QMT02731.1"/>
    <property type="molecule type" value="Genomic_DNA"/>
</dbReference>
<organism evidence="3 4">
    <name type="scientific">Gordonia jinghuaiqii</name>
    <dbReference type="NCBI Taxonomy" id="2758710"/>
    <lineage>
        <taxon>Bacteria</taxon>
        <taxon>Bacillati</taxon>
        <taxon>Actinomycetota</taxon>
        <taxon>Actinomycetes</taxon>
        <taxon>Mycobacteriales</taxon>
        <taxon>Gordoniaceae</taxon>
        <taxon>Gordonia</taxon>
    </lineage>
</organism>
<dbReference type="PANTHER" id="PTHR33371">
    <property type="entry name" value="INTERMEMBRANE PHOSPHOLIPID TRANSPORT SYSTEM BINDING PROTEIN MLAD-RELATED"/>
    <property type="match status" value="1"/>
</dbReference>
<evidence type="ECO:0000256" key="1">
    <source>
        <dbReference type="SAM" id="SignalP"/>
    </source>
</evidence>
<evidence type="ECO:0000313" key="4">
    <source>
        <dbReference type="Proteomes" id="UP000515663"/>
    </source>
</evidence>
<sequence>MTIKRLRGLVHLALAGLCAALVLNGCSLSPHDLPSARVGVTTDYRVILKFASVLNLPVGADVQLDGLRVGTVESTHDSDSGVDVLVGLNASVKIPADSHAIIRQDTLLGDTYVALTPPPPSSRPIEFLTEGSVVPQTQTTSPPQLEDTIAVLANFVNGGSIQKVQDTMATLNTTLPALQDVRSMATTVSLDLGNLAEGTAEIDRLLNGLDATSLAFVDKSDKIAGVLAPESVHYFKRVAQSVLSHVSTLLPSVGSIFIGGMWLVPMLESLADTAEAGRGIWDQAPRAADRLTEFLETTLFPWIERPAVNVTSVSTTDDRQLLDDTKTVLRMLGAIR</sequence>
<reference evidence="4" key="1">
    <citation type="submission" date="2020-07" db="EMBL/GenBank/DDBJ databases">
        <title>novel species isolated from the respiratory tract of Marmot.</title>
        <authorList>
            <person name="Zhang G."/>
        </authorList>
    </citation>
    <scope>NUCLEOTIDE SEQUENCE [LARGE SCALE GENOMIC DNA]</scope>
    <source>
        <strain evidence="4">686</strain>
    </source>
</reference>
<dbReference type="InterPro" id="IPR052336">
    <property type="entry name" value="MlaD_Phospholipid_Transporter"/>
</dbReference>
<feature type="domain" description="Mce/MlaD" evidence="2">
    <location>
        <begin position="44"/>
        <end position="118"/>
    </location>
</feature>
<keyword evidence="4" id="KW-1185">Reference proteome</keyword>
<gene>
    <name evidence="3" type="ORF">H1R19_06230</name>
</gene>
<dbReference type="KEGG" id="gji:H1R19_06230"/>
<protein>
    <submittedName>
        <fullName evidence="3">MCE family protein</fullName>
    </submittedName>
</protein>
<evidence type="ECO:0000313" key="3">
    <source>
        <dbReference type="EMBL" id="QMT02731.1"/>
    </source>
</evidence>
<evidence type="ECO:0000259" key="2">
    <source>
        <dbReference type="Pfam" id="PF02470"/>
    </source>
</evidence>
<dbReference type="PANTHER" id="PTHR33371:SF4">
    <property type="entry name" value="INTERMEMBRANE PHOSPHOLIPID TRANSPORT SYSTEM BINDING PROTEIN MLAD"/>
    <property type="match status" value="1"/>
</dbReference>
<dbReference type="RefSeq" id="WP_219850930.1">
    <property type="nucleotide sequence ID" value="NZ_CP059491.1"/>
</dbReference>